<dbReference type="AlphaFoldDB" id="A0AAV5GCZ8"/>
<sequence length="803" mass="85783">MADAVRPRFRRRFSRSLTSLGVSLSPNRVHRDEAAGKSSPGSNKKLAKWRAKGKAKLLQAFTTPESPPASPTSAVGTPLQPFASMSARLRSQSAPILTNIGTRRQHSSTVPCGDTPRPQIEVLADTASSSQGGTALCRSPTTTSSVFETCPSSPIDSAGAFAFPSAAFALQSPPNSFAASIAAVVPSPPRPPDYFKVLPLELQLLVFRAVVETSEHAWAKMIEEGTWVGEKARARWGDGRAKGRRELTKLGRVCKLWRSLSLDGQLWSTAAATSLLGNGDAISAQGLLVLLRHAGPFVRTLDLRGLGVTVNGRLLESAAPLLRGPGHITQLTKIDLTGCTAVTTSSLSTLIALSPGLRNINVRGLPAVHAYHLASLGTFCSRLTQIEVSRCPNLSAHGLLHLPYPPPKSRLSQSDEAIERGGLRSIKAAGLVAMDADVFARILHRHPGLEMLDVSYSADIADYALKKAVTPPDSPSPSSRPLSSAHNEAGSPAAGSRRIFPALRHLNLSSCRLLSSSGLAHLAGALPNLEILELSCVGWHFGTDGLARLLLSVPKLRKLDLEDAAQTTDDALFALVPSASTGAPNLEHLVISSCKTFTDAAIAAVVHGCTKLRVLEADGTAISDATAKAFVSLARQRRTTALSAAEREHAPDPLFPARVPAVLSILDNRTTSRRISRDLGWKDLRPRTGQRGYWTRAVDFYHDDEPPGDAVGSPERAKVHGVLDECDSSLVVVRSFYSHLAVDAAYVARAAKEEREEKERERGAGGGARARELLRSRAMSDSEILRLARGGMDDEGTRGCLLM</sequence>
<dbReference type="SUPFAM" id="SSF52047">
    <property type="entry name" value="RNI-like"/>
    <property type="match status" value="1"/>
</dbReference>
<name>A0AAV5GCZ8_9BASI</name>
<dbReference type="EMBL" id="BQKY01000002">
    <property type="protein sequence ID" value="GJN87973.1"/>
    <property type="molecule type" value="Genomic_DNA"/>
</dbReference>
<dbReference type="Proteomes" id="UP001342314">
    <property type="component" value="Unassembled WGS sequence"/>
</dbReference>
<dbReference type="SMART" id="SM00367">
    <property type="entry name" value="LRR_CC"/>
    <property type="match status" value="5"/>
</dbReference>
<dbReference type="InterPro" id="IPR032675">
    <property type="entry name" value="LRR_dom_sf"/>
</dbReference>
<protein>
    <recommendedName>
        <fullName evidence="4">F-box domain-containing protein</fullName>
    </recommendedName>
</protein>
<reference evidence="2 3" key="1">
    <citation type="submission" date="2021-12" db="EMBL/GenBank/DDBJ databases">
        <title>High titer production of polyol ester of fatty acids by Rhodotorula paludigena BS15 towards product separation-free biomass refinery.</title>
        <authorList>
            <person name="Mano J."/>
            <person name="Ono H."/>
            <person name="Tanaka T."/>
            <person name="Naito K."/>
            <person name="Sushida H."/>
            <person name="Ike M."/>
            <person name="Tokuyasu K."/>
            <person name="Kitaoka M."/>
        </authorList>
    </citation>
    <scope>NUCLEOTIDE SEQUENCE [LARGE SCALE GENOMIC DNA]</scope>
    <source>
        <strain evidence="2 3">BS15</strain>
    </source>
</reference>
<dbReference type="GO" id="GO:0031146">
    <property type="term" value="P:SCF-dependent proteasomal ubiquitin-dependent protein catabolic process"/>
    <property type="evidence" value="ECO:0007669"/>
    <property type="project" value="TreeGrafter"/>
</dbReference>
<dbReference type="GO" id="GO:0019005">
    <property type="term" value="C:SCF ubiquitin ligase complex"/>
    <property type="evidence" value="ECO:0007669"/>
    <property type="project" value="TreeGrafter"/>
</dbReference>
<feature type="compositionally biased region" description="Polar residues" evidence="1">
    <location>
        <begin position="17"/>
        <end position="26"/>
    </location>
</feature>
<accession>A0AAV5GCZ8</accession>
<feature type="region of interest" description="Disordered" evidence="1">
    <location>
        <begin position="15"/>
        <end position="45"/>
    </location>
</feature>
<dbReference type="Gene3D" id="3.80.10.10">
    <property type="entry name" value="Ribonuclease Inhibitor"/>
    <property type="match status" value="3"/>
</dbReference>
<evidence type="ECO:0000313" key="3">
    <source>
        <dbReference type="Proteomes" id="UP001342314"/>
    </source>
</evidence>
<organism evidence="2 3">
    <name type="scientific">Rhodotorula paludigena</name>
    <dbReference type="NCBI Taxonomy" id="86838"/>
    <lineage>
        <taxon>Eukaryota</taxon>
        <taxon>Fungi</taxon>
        <taxon>Dikarya</taxon>
        <taxon>Basidiomycota</taxon>
        <taxon>Pucciniomycotina</taxon>
        <taxon>Microbotryomycetes</taxon>
        <taxon>Sporidiobolales</taxon>
        <taxon>Sporidiobolaceae</taxon>
        <taxon>Rhodotorula</taxon>
    </lineage>
</organism>
<dbReference type="PANTHER" id="PTHR13318:SF190">
    <property type="entry name" value="PARTNER OF PAIRED, ISOFORM B"/>
    <property type="match status" value="1"/>
</dbReference>
<comment type="caution">
    <text evidence="2">The sequence shown here is derived from an EMBL/GenBank/DDBJ whole genome shotgun (WGS) entry which is preliminary data.</text>
</comment>
<gene>
    <name evidence="2" type="ORF">Rhopal_000928-T1</name>
</gene>
<evidence type="ECO:0008006" key="4">
    <source>
        <dbReference type="Google" id="ProtNLM"/>
    </source>
</evidence>
<evidence type="ECO:0000256" key="1">
    <source>
        <dbReference type="SAM" id="MobiDB-lite"/>
    </source>
</evidence>
<dbReference type="InterPro" id="IPR006553">
    <property type="entry name" value="Leu-rich_rpt_Cys-con_subtyp"/>
</dbReference>
<keyword evidence="3" id="KW-1185">Reference proteome</keyword>
<evidence type="ECO:0000313" key="2">
    <source>
        <dbReference type="EMBL" id="GJN87973.1"/>
    </source>
</evidence>
<proteinExistence type="predicted"/>
<feature type="region of interest" description="Disordered" evidence="1">
    <location>
        <begin position="469"/>
        <end position="493"/>
    </location>
</feature>
<dbReference type="PANTHER" id="PTHR13318">
    <property type="entry name" value="PARTNER OF PAIRED, ISOFORM B-RELATED"/>
    <property type="match status" value="1"/>
</dbReference>